<dbReference type="KEGG" id="banc:PU02_0463"/>
<accession>A0A0M4LJ60</accession>
<feature type="region of interest" description="Disordered" evidence="1">
    <location>
        <begin position="29"/>
        <end position="55"/>
    </location>
</feature>
<evidence type="ECO:0000313" key="3">
    <source>
        <dbReference type="Proteomes" id="UP000057213"/>
    </source>
</evidence>
<evidence type="ECO:0000256" key="1">
    <source>
        <dbReference type="SAM" id="MobiDB-lite"/>
    </source>
</evidence>
<sequence length="55" mass="6247">MYPSNLGLLIVNVIMSSVSSFRMMGAKEVEPEKNKNQEKTNIIMNADKNKKIFNT</sequence>
<protein>
    <submittedName>
        <fullName evidence="2">Uncharacterized protein</fullName>
    </submittedName>
</protein>
<evidence type="ECO:0000313" key="2">
    <source>
        <dbReference type="EMBL" id="ALE03277.1"/>
    </source>
</evidence>
<dbReference type="EMBL" id="CP010401">
    <property type="protein sequence ID" value="ALE03277.1"/>
    <property type="molecule type" value="Genomic_DNA"/>
</dbReference>
<proteinExistence type="predicted"/>
<name>A0A0M4LJ60_9HYPH</name>
<organism evidence="2 3">
    <name type="scientific">Bartonella ancashensis</name>
    <dbReference type="NCBI Taxonomy" id="1318743"/>
    <lineage>
        <taxon>Bacteria</taxon>
        <taxon>Pseudomonadati</taxon>
        <taxon>Pseudomonadota</taxon>
        <taxon>Alphaproteobacteria</taxon>
        <taxon>Hyphomicrobiales</taxon>
        <taxon>Bartonellaceae</taxon>
        <taxon>Bartonella</taxon>
    </lineage>
</organism>
<keyword evidence="3" id="KW-1185">Reference proteome</keyword>
<gene>
    <name evidence="2" type="ORF">PU02_0463</name>
</gene>
<feature type="compositionally biased region" description="Basic and acidic residues" evidence="1">
    <location>
        <begin position="29"/>
        <end position="38"/>
    </location>
</feature>
<reference evidence="2 3" key="1">
    <citation type="journal article" date="2015" name="Genome Announc.">
        <title>Complete Genome Sequence of Bartonella ancashensis Strain 20.00, Isolated from the Blood of a Patient with Verruga Peruana.</title>
        <authorList>
            <person name="Hang J."/>
            <person name="Mullins K.E."/>
            <person name="Clifford R.J."/>
            <person name="Onmus-Leone F."/>
            <person name="Yang Y."/>
            <person name="Jiang J."/>
            <person name="Leguia M."/>
            <person name="Kasper M.R."/>
            <person name="Maguina C."/>
            <person name="Lesho E.P."/>
            <person name="Jarman R.G."/>
            <person name="Richards A.L."/>
            <person name="Blazes D."/>
        </authorList>
    </citation>
    <scope>NUCLEOTIDE SEQUENCE [LARGE SCALE GENOMIC DNA]</scope>
    <source>
        <strain evidence="2 3">20.00</strain>
    </source>
</reference>
<dbReference type="AlphaFoldDB" id="A0A0M4LJ60"/>
<dbReference type="Proteomes" id="UP000057213">
    <property type="component" value="Chromosome"/>
</dbReference>
<dbReference type="STRING" id="1318743.PU02_0463"/>